<gene>
    <name evidence="3" type="ORF">HID58_075238</name>
</gene>
<keyword evidence="4" id="KW-1185">Reference proteome</keyword>
<feature type="region of interest" description="Disordered" evidence="1">
    <location>
        <begin position="248"/>
        <end position="339"/>
    </location>
</feature>
<feature type="compositionally biased region" description="Low complexity" evidence="1">
    <location>
        <begin position="326"/>
        <end position="339"/>
    </location>
</feature>
<sequence>MGSGYYQRRNDRRGYLSDQGLHVYGKTISSRSTIMLMECRVVDPEKIRKIGILGKQDSVSIILKMKSSVSKGNIFHSLQSILFEGKEICGMNGGFDKIGIWRVGICWFMETRFGNFWVIRIVCFGIHLSFVIVIRSEEIREETREEGEIKSGEKEALAPISKEFQAALAETQAAGLEVIFDPVAGEEGLQKIQSRALSDRAPEGEEEDVMEMDEFQAALLEHGLDAQTIDALPAVSEEELEEMIAGYEEDDQPQEAGEQANGAEEKNKEATEQAQKQGTRKRLFKPSINVAGSTKMRNAAALVSPRKRAAARTGTRKGDANKQLESKGSSSLNSGNLKN</sequence>
<keyword evidence="2" id="KW-0812">Transmembrane</keyword>
<keyword evidence="2" id="KW-1133">Transmembrane helix</keyword>
<dbReference type="Proteomes" id="UP000824890">
    <property type="component" value="Unassembled WGS sequence"/>
</dbReference>
<name>A0ABQ7YJ85_BRANA</name>
<evidence type="ECO:0000256" key="2">
    <source>
        <dbReference type="SAM" id="Phobius"/>
    </source>
</evidence>
<feature type="compositionally biased region" description="Basic and acidic residues" evidence="1">
    <location>
        <begin position="316"/>
        <end position="325"/>
    </location>
</feature>
<keyword evidence="2" id="KW-0472">Membrane</keyword>
<accession>A0ABQ7YJ85</accession>
<protein>
    <submittedName>
        <fullName evidence="3">Uncharacterized protein</fullName>
    </submittedName>
</protein>
<evidence type="ECO:0000313" key="3">
    <source>
        <dbReference type="EMBL" id="KAH0868216.1"/>
    </source>
</evidence>
<feature type="transmembrane region" description="Helical" evidence="2">
    <location>
        <begin position="117"/>
        <end position="134"/>
    </location>
</feature>
<organism evidence="3 4">
    <name type="scientific">Brassica napus</name>
    <name type="common">Rape</name>
    <dbReference type="NCBI Taxonomy" id="3708"/>
    <lineage>
        <taxon>Eukaryota</taxon>
        <taxon>Viridiplantae</taxon>
        <taxon>Streptophyta</taxon>
        <taxon>Embryophyta</taxon>
        <taxon>Tracheophyta</taxon>
        <taxon>Spermatophyta</taxon>
        <taxon>Magnoliopsida</taxon>
        <taxon>eudicotyledons</taxon>
        <taxon>Gunneridae</taxon>
        <taxon>Pentapetalae</taxon>
        <taxon>rosids</taxon>
        <taxon>malvids</taxon>
        <taxon>Brassicales</taxon>
        <taxon>Brassicaceae</taxon>
        <taxon>Brassiceae</taxon>
        <taxon>Brassica</taxon>
    </lineage>
</organism>
<evidence type="ECO:0000256" key="1">
    <source>
        <dbReference type="SAM" id="MobiDB-lite"/>
    </source>
</evidence>
<comment type="caution">
    <text evidence="3">The sequence shown here is derived from an EMBL/GenBank/DDBJ whole genome shotgun (WGS) entry which is preliminary data.</text>
</comment>
<evidence type="ECO:0000313" key="4">
    <source>
        <dbReference type="Proteomes" id="UP000824890"/>
    </source>
</evidence>
<reference evidence="3 4" key="1">
    <citation type="submission" date="2021-05" db="EMBL/GenBank/DDBJ databases">
        <title>Genome Assembly of Synthetic Allotetraploid Brassica napus Reveals Homoeologous Exchanges between Subgenomes.</title>
        <authorList>
            <person name="Davis J.T."/>
        </authorList>
    </citation>
    <scope>NUCLEOTIDE SEQUENCE [LARGE SCALE GENOMIC DNA]</scope>
    <source>
        <strain evidence="4">cv. Da-Ae</strain>
        <tissue evidence="3">Seedling</tissue>
    </source>
</reference>
<dbReference type="EMBL" id="JAGKQM010000017">
    <property type="protein sequence ID" value="KAH0868216.1"/>
    <property type="molecule type" value="Genomic_DNA"/>
</dbReference>
<proteinExistence type="predicted"/>